<evidence type="ECO:0000313" key="16">
    <source>
        <dbReference type="EMBL" id="EEC09757.1"/>
    </source>
</evidence>
<dbReference type="SUPFAM" id="SSF111418">
    <property type="entry name" value="Hormone receptor domain"/>
    <property type="match status" value="1"/>
</dbReference>
<dbReference type="PANTHER" id="PTHR45620">
    <property type="entry name" value="PDF RECEPTOR-LIKE PROTEIN-RELATED"/>
    <property type="match status" value="1"/>
</dbReference>
<feature type="transmembrane region" description="Helical" evidence="13">
    <location>
        <begin position="140"/>
        <end position="157"/>
    </location>
</feature>
<feature type="transmembrane region" description="Helical" evidence="13">
    <location>
        <begin position="271"/>
        <end position="288"/>
    </location>
</feature>
<feature type="transmembrane region" description="Helical" evidence="13">
    <location>
        <begin position="227"/>
        <end position="251"/>
    </location>
</feature>
<evidence type="ECO:0000313" key="17">
    <source>
        <dbReference type="EnsemblMetazoa" id="ISCW007036-PA"/>
    </source>
</evidence>
<gene>
    <name evidence="16" type="ORF">IscW_ISCW007036</name>
</gene>
<dbReference type="VEuPathDB" id="VectorBase:ISCP_013597"/>
<dbReference type="AlphaFoldDB" id="B7PT35"/>
<feature type="transmembrane region" description="Helical" evidence="13">
    <location>
        <begin position="200"/>
        <end position="221"/>
    </location>
</feature>
<evidence type="ECO:0000256" key="11">
    <source>
        <dbReference type="ARBA" id="ARBA00054836"/>
    </source>
</evidence>
<feature type="transmembrane region" description="Helical" evidence="13">
    <location>
        <begin position="107"/>
        <end position="128"/>
    </location>
</feature>
<feature type="non-terminal residue" evidence="16">
    <location>
        <position position="382"/>
    </location>
</feature>
<dbReference type="FunFam" id="1.20.1070.10:FF:000155">
    <property type="entry name" value="diuretic hormone receptor isoform X1"/>
    <property type="match status" value="1"/>
</dbReference>
<sequence>CRVIWDGVSCWPATRGSSQAVIPCFASFNSVFYDTSQNATRDCWPNGTWADRSDYSNCRPLLNGINTTKIDETMLCYIGYSLSFAALTVAIWIFSFYRDLRCSRNTIHVNLMVTYLLISITWIITASLQSQQWPSFQTAACFLYIVLTYLMGTNFFWMFVEGLYLYILVVKTFSVDAVRMHVYVFIGWGNLCVRRNNSRYIFCCRVNYIMGSVLRCIWQLRDIYDCIFIAPVMLVLLMNIIFLGGIMWVLITKLKAATTAESQQYRKAAKALLVLIPLLGVTYILVIWKPTQKEARAIFTYLQVALLPTQGFTVAVLYCFMNGDVRKAVRHHVEQWQTMRAVKKSNGRRRSSTYKFGEPVSSRKRGSAVSFTTTTTLLGSNR</sequence>
<dbReference type="Pfam" id="PF00002">
    <property type="entry name" value="7tm_2"/>
    <property type="match status" value="1"/>
</dbReference>
<dbReference type="FunFam" id="4.10.1240.10:FF:000046">
    <property type="entry name" value="Diuretic hormone receptor precursor, putative"/>
    <property type="match status" value="1"/>
</dbReference>
<dbReference type="GO" id="GO:0017046">
    <property type="term" value="F:peptide hormone binding"/>
    <property type="evidence" value="ECO:0000318"/>
    <property type="project" value="GO_Central"/>
</dbReference>
<proteinExistence type="inferred from homology"/>
<reference evidence="17" key="2">
    <citation type="submission" date="2020-05" db="UniProtKB">
        <authorList>
            <consortium name="EnsemblMetazoa"/>
        </authorList>
    </citation>
    <scope>IDENTIFICATION</scope>
    <source>
        <strain evidence="17">wikel</strain>
    </source>
</reference>
<evidence type="ECO:0000256" key="10">
    <source>
        <dbReference type="ARBA" id="ARBA00023224"/>
    </source>
</evidence>
<evidence type="ECO:0000256" key="2">
    <source>
        <dbReference type="ARBA" id="ARBA00005314"/>
    </source>
</evidence>
<dbReference type="Pfam" id="PF02793">
    <property type="entry name" value="HRM"/>
    <property type="match status" value="1"/>
</dbReference>
<dbReference type="GO" id="GO:0008528">
    <property type="term" value="F:G protein-coupled peptide receptor activity"/>
    <property type="evidence" value="ECO:0000318"/>
    <property type="project" value="GO_Central"/>
</dbReference>
<keyword evidence="7 13" id="KW-0472">Membrane</keyword>
<keyword evidence="18" id="KW-1185">Reference proteome</keyword>
<feature type="non-terminal residue" evidence="16">
    <location>
        <position position="1"/>
    </location>
</feature>
<dbReference type="InterPro" id="IPR017981">
    <property type="entry name" value="GPCR_2-like_7TM"/>
</dbReference>
<evidence type="ECO:0000256" key="7">
    <source>
        <dbReference type="ARBA" id="ARBA00023136"/>
    </source>
</evidence>
<dbReference type="GO" id="GO:0008036">
    <property type="term" value="F:diuretic hormone receptor activity"/>
    <property type="evidence" value="ECO:0007669"/>
    <property type="project" value="InterPro"/>
</dbReference>
<evidence type="ECO:0000313" key="18">
    <source>
        <dbReference type="Proteomes" id="UP000001555"/>
    </source>
</evidence>
<comment type="subcellular location">
    <subcellularLocation>
        <location evidence="1">Cell membrane</location>
        <topology evidence="1">Multi-pass membrane protein</topology>
    </subcellularLocation>
</comment>
<evidence type="ECO:0000256" key="5">
    <source>
        <dbReference type="ARBA" id="ARBA00022989"/>
    </source>
</evidence>
<dbReference type="EMBL" id="DS783174">
    <property type="protein sequence ID" value="EEC09757.1"/>
    <property type="molecule type" value="Genomic_DNA"/>
</dbReference>
<evidence type="ECO:0000256" key="13">
    <source>
        <dbReference type="SAM" id="Phobius"/>
    </source>
</evidence>
<feature type="domain" description="G-protein coupled receptors family 2 profile 2" evidence="15">
    <location>
        <begin position="72"/>
        <end position="322"/>
    </location>
</feature>
<evidence type="ECO:0000256" key="3">
    <source>
        <dbReference type="ARBA" id="ARBA00022475"/>
    </source>
</evidence>
<dbReference type="Proteomes" id="UP000001555">
    <property type="component" value="Unassembled WGS sequence"/>
</dbReference>
<dbReference type="Gene3D" id="4.10.1240.10">
    <property type="entry name" value="GPCR, family 2, extracellular hormone receptor domain"/>
    <property type="match status" value="1"/>
</dbReference>
<dbReference type="PANTHER" id="PTHR45620:SF15">
    <property type="entry name" value="DIURETIC HORMONE 44 RECEPTOR 1-RELATED"/>
    <property type="match status" value="1"/>
</dbReference>
<dbReference type="PRINTS" id="PR01127">
    <property type="entry name" value="DIUHORMONER"/>
</dbReference>
<keyword evidence="8" id="KW-0675">Receptor</keyword>
<keyword evidence="4 13" id="KW-0812">Transmembrane</keyword>
<comment type="similarity">
    <text evidence="2">Belongs to the G-protein coupled receptor 2 family.</text>
</comment>
<dbReference type="EMBL" id="ABJB010404803">
    <property type="status" value="NOT_ANNOTATED_CDS"/>
    <property type="molecule type" value="Genomic_DNA"/>
</dbReference>
<dbReference type="PRINTS" id="PR00249">
    <property type="entry name" value="GPCRSECRETIN"/>
</dbReference>
<dbReference type="STRING" id="6945.B7PT35"/>
<name>B7PT35_IXOSC</name>
<organism>
    <name type="scientific">Ixodes scapularis</name>
    <name type="common">Black-legged tick</name>
    <name type="synonym">Deer tick</name>
    <dbReference type="NCBI Taxonomy" id="6945"/>
    <lineage>
        <taxon>Eukaryota</taxon>
        <taxon>Metazoa</taxon>
        <taxon>Ecdysozoa</taxon>
        <taxon>Arthropoda</taxon>
        <taxon>Chelicerata</taxon>
        <taxon>Arachnida</taxon>
        <taxon>Acari</taxon>
        <taxon>Parasitiformes</taxon>
        <taxon>Ixodida</taxon>
        <taxon>Ixodoidea</taxon>
        <taxon>Ixodidae</taxon>
        <taxon>Ixodinae</taxon>
        <taxon>Ixodes</taxon>
    </lineage>
</organism>
<dbReference type="GO" id="GO:0007166">
    <property type="term" value="P:cell surface receptor signaling pathway"/>
    <property type="evidence" value="ECO:0007669"/>
    <property type="project" value="InterPro"/>
</dbReference>
<protein>
    <recommendedName>
        <fullName evidence="12">Diuretic hormone receptor</fullName>
    </recommendedName>
</protein>
<dbReference type="InterPro" id="IPR001879">
    <property type="entry name" value="GPCR_2_extracellular_dom"/>
</dbReference>
<evidence type="ECO:0000256" key="4">
    <source>
        <dbReference type="ARBA" id="ARBA00022692"/>
    </source>
</evidence>
<dbReference type="SUPFAM" id="SSF81321">
    <property type="entry name" value="Family A G protein-coupled receptor-like"/>
    <property type="match status" value="1"/>
</dbReference>
<dbReference type="InterPro" id="IPR000832">
    <property type="entry name" value="GPCR_2_secretin-like"/>
</dbReference>
<dbReference type="FunCoup" id="B7PT35">
    <property type="interactions" value="225"/>
</dbReference>
<evidence type="ECO:0000256" key="12">
    <source>
        <dbReference type="ARBA" id="ARBA00071387"/>
    </source>
</evidence>
<evidence type="ECO:0000256" key="8">
    <source>
        <dbReference type="ARBA" id="ARBA00023170"/>
    </source>
</evidence>
<dbReference type="PROSITE" id="PS00650">
    <property type="entry name" value="G_PROTEIN_RECEP_F2_2"/>
    <property type="match status" value="1"/>
</dbReference>
<evidence type="ECO:0000256" key="1">
    <source>
        <dbReference type="ARBA" id="ARBA00004651"/>
    </source>
</evidence>
<feature type="transmembrane region" description="Helical" evidence="13">
    <location>
        <begin position="75"/>
        <end position="95"/>
    </location>
</feature>
<feature type="domain" description="G-protein coupled receptors family 2 profile 1" evidence="14">
    <location>
        <begin position="1"/>
        <end position="62"/>
    </location>
</feature>
<dbReference type="PROSITE" id="PS50227">
    <property type="entry name" value="G_PROTEIN_RECEP_F2_3"/>
    <property type="match status" value="1"/>
</dbReference>
<dbReference type="InterPro" id="IPR002001">
    <property type="entry name" value="GPCR_2_diuretic_rcpt"/>
</dbReference>
<dbReference type="VEuPathDB" id="VectorBase:ISCI007036"/>
<evidence type="ECO:0000256" key="9">
    <source>
        <dbReference type="ARBA" id="ARBA00023180"/>
    </source>
</evidence>
<dbReference type="EMBL" id="ABJB010495101">
    <property type="status" value="NOT_ANNOTATED_CDS"/>
    <property type="molecule type" value="Genomic_DNA"/>
</dbReference>
<dbReference type="GO" id="GO:0005886">
    <property type="term" value="C:plasma membrane"/>
    <property type="evidence" value="ECO:0000318"/>
    <property type="project" value="GO_Central"/>
</dbReference>
<dbReference type="InParanoid" id="B7PT35"/>
<evidence type="ECO:0000259" key="15">
    <source>
        <dbReference type="PROSITE" id="PS50261"/>
    </source>
</evidence>
<dbReference type="InterPro" id="IPR050332">
    <property type="entry name" value="GPCR_2"/>
</dbReference>
<feature type="transmembrane region" description="Helical" evidence="13">
    <location>
        <begin position="300"/>
        <end position="320"/>
    </location>
</feature>
<dbReference type="InterPro" id="IPR017983">
    <property type="entry name" value="GPCR_2_secretin-like_CS"/>
</dbReference>
<reference evidence="16 18" key="1">
    <citation type="submission" date="2008-03" db="EMBL/GenBank/DDBJ databases">
        <title>Annotation of Ixodes scapularis.</title>
        <authorList>
            <consortium name="Ixodes scapularis Genome Project Consortium"/>
            <person name="Caler E."/>
            <person name="Hannick L.I."/>
            <person name="Bidwell S."/>
            <person name="Joardar V."/>
            <person name="Thiagarajan M."/>
            <person name="Amedeo P."/>
            <person name="Galinsky K.J."/>
            <person name="Schobel S."/>
            <person name="Inman J."/>
            <person name="Hostetler J."/>
            <person name="Miller J."/>
            <person name="Hammond M."/>
            <person name="Megy K."/>
            <person name="Lawson D."/>
            <person name="Kodira C."/>
            <person name="Sutton G."/>
            <person name="Meyer J."/>
            <person name="Hill C.A."/>
            <person name="Birren B."/>
            <person name="Nene V."/>
            <person name="Collins F."/>
            <person name="Alarcon-Chaidez F."/>
            <person name="Wikel S."/>
            <person name="Strausberg R."/>
        </authorList>
    </citation>
    <scope>NUCLEOTIDE SEQUENCE [LARGE SCALE GENOMIC DNA]</scope>
    <source>
        <strain evidence="18">Wikel</strain>
        <strain evidence="16">Wikel colony</strain>
    </source>
</reference>
<dbReference type="OrthoDB" id="6022368at2759"/>
<dbReference type="EnsemblMetazoa" id="ISCW007036-RA">
    <property type="protein sequence ID" value="ISCW007036-PA"/>
    <property type="gene ID" value="ISCW007036"/>
</dbReference>
<dbReference type="EMBL" id="ABJB011112952">
    <property type="status" value="NOT_ANNOTATED_CDS"/>
    <property type="molecule type" value="Genomic_DNA"/>
</dbReference>
<dbReference type="PaxDb" id="6945-B7PT35"/>
<dbReference type="GO" id="GO:0007188">
    <property type="term" value="P:adenylate cyclase-modulating G protein-coupled receptor signaling pathway"/>
    <property type="evidence" value="ECO:0000318"/>
    <property type="project" value="GO_Central"/>
</dbReference>
<dbReference type="InterPro" id="IPR036445">
    <property type="entry name" value="GPCR_2_extracell_dom_sf"/>
</dbReference>
<dbReference type="PROSITE" id="PS50261">
    <property type="entry name" value="G_PROTEIN_RECEP_F2_4"/>
    <property type="match status" value="1"/>
</dbReference>
<keyword evidence="3" id="KW-1003">Cell membrane</keyword>
<dbReference type="Gene3D" id="1.20.1070.10">
    <property type="entry name" value="Rhodopsin 7-helix transmembrane proteins"/>
    <property type="match status" value="1"/>
</dbReference>
<keyword evidence="10" id="KW-0807">Transducer</keyword>
<keyword evidence="6" id="KW-0297">G-protein coupled receptor</keyword>
<dbReference type="SMART" id="SM00008">
    <property type="entry name" value="HormR"/>
    <property type="match status" value="1"/>
</dbReference>
<evidence type="ECO:0000256" key="6">
    <source>
        <dbReference type="ARBA" id="ARBA00023040"/>
    </source>
</evidence>
<accession>B7PT35</accession>
<dbReference type="VEuPathDB" id="VectorBase:ISCW007036"/>
<evidence type="ECO:0000259" key="14">
    <source>
        <dbReference type="PROSITE" id="PS50227"/>
    </source>
</evidence>
<keyword evidence="5 13" id="KW-1133">Transmembrane helix</keyword>
<comment type="function">
    <text evidence="11">Receptor for the insect diurectic hormone. The activity of this receptor is mediated by G proteins which activate adenylyl cyclase.</text>
</comment>
<dbReference type="HOGENOM" id="CLU_002753_4_1_1"/>
<feature type="transmembrane region" description="Helical" evidence="13">
    <location>
        <begin position="163"/>
        <end position="188"/>
    </location>
</feature>
<keyword evidence="9" id="KW-0325">Glycoprotein</keyword>